<gene>
    <name evidence="1" type="ORF">S03H2_52859</name>
</gene>
<comment type="caution">
    <text evidence="1">The sequence shown here is derived from an EMBL/GenBank/DDBJ whole genome shotgun (WGS) entry which is preliminary data.</text>
</comment>
<feature type="non-terminal residue" evidence="1">
    <location>
        <position position="167"/>
    </location>
</feature>
<dbReference type="EMBL" id="BARU01033612">
    <property type="protein sequence ID" value="GAH69401.1"/>
    <property type="molecule type" value="Genomic_DNA"/>
</dbReference>
<organism evidence="1">
    <name type="scientific">marine sediment metagenome</name>
    <dbReference type="NCBI Taxonomy" id="412755"/>
    <lineage>
        <taxon>unclassified sequences</taxon>
        <taxon>metagenomes</taxon>
        <taxon>ecological metagenomes</taxon>
    </lineage>
</organism>
<evidence type="ECO:0000313" key="1">
    <source>
        <dbReference type="EMBL" id="GAH69401.1"/>
    </source>
</evidence>
<protein>
    <submittedName>
        <fullName evidence="1">Uncharacterized protein</fullName>
    </submittedName>
</protein>
<dbReference type="AlphaFoldDB" id="X1HGU5"/>
<sequence length="167" mass="18872">MFRRDRLTILAAGLLLTATGLQARKLPFELDLGLFRAEGNRSRLEVYISLDRQWITYERERGRYKAHLAGVVLLKQLGQIIDFREMAIEDVVDHLDDGPHGVIPKQATFSLEPGSYDLRVVVEDGQGNRSDSTLRVEVPAYGGLELEISTIQLASVIRRSAGRKEFY</sequence>
<accession>X1HGU5</accession>
<proteinExistence type="predicted"/>
<name>X1HGU5_9ZZZZ</name>
<reference evidence="1" key="1">
    <citation type="journal article" date="2014" name="Front. Microbiol.">
        <title>High frequency of phylogenetically diverse reductive dehalogenase-homologous genes in deep subseafloor sedimentary metagenomes.</title>
        <authorList>
            <person name="Kawai M."/>
            <person name="Futagami T."/>
            <person name="Toyoda A."/>
            <person name="Takaki Y."/>
            <person name="Nishi S."/>
            <person name="Hori S."/>
            <person name="Arai W."/>
            <person name="Tsubouchi T."/>
            <person name="Morono Y."/>
            <person name="Uchiyama I."/>
            <person name="Ito T."/>
            <person name="Fujiyama A."/>
            <person name="Inagaki F."/>
            <person name="Takami H."/>
        </authorList>
    </citation>
    <scope>NUCLEOTIDE SEQUENCE</scope>
    <source>
        <strain evidence="1">Expedition CK06-06</strain>
    </source>
</reference>